<dbReference type="HOGENOM" id="CLU_062361_0_0_1"/>
<feature type="compositionally biased region" description="Acidic residues" evidence="1">
    <location>
        <begin position="411"/>
        <end position="427"/>
    </location>
</feature>
<feature type="region of interest" description="Disordered" evidence="1">
    <location>
        <begin position="50"/>
        <end position="74"/>
    </location>
</feature>
<organism evidence="2">
    <name type="scientific">Rhizophagus irregularis (strain DAOM 181602 / DAOM 197198 / MUCL 43194)</name>
    <name type="common">Arbuscular mycorrhizal fungus</name>
    <name type="synonym">Glomus intraradices</name>
    <dbReference type="NCBI Taxonomy" id="747089"/>
    <lineage>
        <taxon>Eukaryota</taxon>
        <taxon>Fungi</taxon>
        <taxon>Fungi incertae sedis</taxon>
        <taxon>Mucoromycota</taxon>
        <taxon>Glomeromycotina</taxon>
        <taxon>Glomeromycetes</taxon>
        <taxon>Glomerales</taxon>
        <taxon>Glomeraceae</taxon>
        <taxon>Rhizophagus</taxon>
    </lineage>
</organism>
<reference evidence="2" key="1">
    <citation type="submission" date="2013-07" db="EMBL/GenBank/DDBJ databases">
        <title>The genome of an arbuscular mycorrhizal fungus provides insights into the evolution of the oldest plant symbiosis.</title>
        <authorList>
            <consortium name="DOE Joint Genome Institute"/>
            <person name="Tisserant E."/>
            <person name="Malbreil M."/>
            <person name="Kuo A."/>
            <person name="Kohler A."/>
            <person name="Symeonidi A."/>
            <person name="Balestrini R."/>
            <person name="Charron P."/>
            <person name="Duensing N."/>
            <person name="Frei-dit-Frey N."/>
            <person name="Gianinazzi-Pearson V."/>
            <person name="Gilbert B."/>
            <person name="Handa Y."/>
            <person name="Hijri M."/>
            <person name="Kaul R."/>
            <person name="Kawaguchi M."/>
            <person name="Krajinski F."/>
            <person name="Lammers P."/>
            <person name="Lapierre D."/>
            <person name="Masclaux F.G."/>
            <person name="Murat C."/>
            <person name="Morin E."/>
            <person name="Ndikumana S."/>
            <person name="Pagni M."/>
            <person name="Petitpierre D."/>
            <person name="Requena N."/>
            <person name="Rosikiewicz P."/>
            <person name="Riley R."/>
            <person name="Saito K."/>
            <person name="San Clemente H."/>
            <person name="Shapiro H."/>
            <person name="van Tuinen D."/>
            <person name="Becard G."/>
            <person name="Bonfante P."/>
            <person name="Paszkowski U."/>
            <person name="Shachar-Hill Y."/>
            <person name="Young J.P."/>
            <person name="Sanders I.R."/>
            <person name="Henrissat B."/>
            <person name="Rensing S.A."/>
            <person name="Grigoriev I.V."/>
            <person name="Corradi N."/>
            <person name="Roux C."/>
            <person name="Martin F."/>
        </authorList>
    </citation>
    <scope>NUCLEOTIDE SEQUENCE</scope>
    <source>
        <strain evidence="2">DAOM 197198</strain>
    </source>
</reference>
<gene>
    <name evidence="2" type="ORF">GLOINDRAFT_25572</name>
</gene>
<dbReference type="EMBL" id="KI283482">
    <property type="protein sequence ID" value="ESA13874.1"/>
    <property type="molecule type" value="Genomic_DNA"/>
</dbReference>
<feature type="region of interest" description="Disordered" evidence="1">
    <location>
        <begin position="392"/>
        <end position="460"/>
    </location>
</feature>
<feature type="compositionally biased region" description="Polar residues" evidence="1">
    <location>
        <begin position="17"/>
        <end position="32"/>
    </location>
</feature>
<dbReference type="STRING" id="747089.U9U0C7"/>
<protein>
    <submittedName>
        <fullName evidence="2">Uncharacterized protein</fullName>
    </submittedName>
</protein>
<sequence>MIPAHLTPEDFKRKALTTKQSQNSQEPKNVANTEIVVSEADKIAAKLSAAKSTKASLKQPRRSRQKNKKTDHQTQEVIIIEPNNTLEICDTQDQHDSIDNSDKAAFTALSNAASDTSVIRSSDASDANIIFYQQLIDGLKRSLEQNKEIFKAIHETKVMHESFQKEVQKKIDDISEKIDQLMIPNDSYWKNLASRICKIQLPLLGLFPDDIEFKKCVEGTLEQEKPGYVERHGPQWIHIYSGRIGPLCHEVIKARRCDKAKDVRSAMFDIFGEKNLTRINTSAGVDDIRAFKNSKKTKQAFKCLFKADDDNNLPYVEAIKKKAWGKKNTTKKDTAFTLAVCEIVLNPKHPKISVSDNALHNRFNIYWSCICNLEEITSSTTKSIRQEELGENYLNTSEESDSNESSGDNLDNNEDSDNSNEDNDDMINENQKRSHEINNIDNQNHKYQRIDNNSLETSFN</sequence>
<name>U9U0C7_RHIID</name>
<accession>U9U0C7</accession>
<feature type="region of interest" description="Disordered" evidence="1">
    <location>
        <begin position="1"/>
        <end position="33"/>
    </location>
</feature>
<feature type="compositionally biased region" description="Polar residues" evidence="1">
    <location>
        <begin position="450"/>
        <end position="460"/>
    </location>
</feature>
<dbReference type="VEuPathDB" id="FungiDB:RhiirFUN_011237"/>
<evidence type="ECO:0000313" key="2">
    <source>
        <dbReference type="EMBL" id="ESA13874.1"/>
    </source>
</evidence>
<dbReference type="AlphaFoldDB" id="U9U0C7"/>
<proteinExistence type="predicted"/>
<evidence type="ECO:0000256" key="1">
    <source>
        <dbReference type="SAM" id="MobiDB-lite"/>
    </source>
</evidence>